<reference evidence="2" key="2">
    <citation type="journal article" date="2015" name="Data Brief">
        <title>Shoot transcriptome of the giant reed, Arundo donax.</title>
        <authorList>
            <person name="Barrero R.A."/>
            <person name="Guerrero F.D."/>
            <person name="Moolhuijzen P."/>
            <person name="Goolsby J.A."/>
            <person name="Tidwell J."/>
            <person name="Bellgard S.E."/>
            <person name="Bellgard M.I."/>
        </authorList>
    </citation>
    <scope>NUCLEOTIDE SEQUENCE</scope>
    <source>
        <tissue evidence="2">Shoot tissue taken approximately 20 cm above the soil surface</tissue>
    </source>
</reference>
<name>A0A0A9HBH1_ARUDO</name>
<protein>
    <submittedName>
        <fullName evidence="2">Uncharacterized protein</fullName>
    </submittedName>
</protein>
<proteinExistence type="predicted"/>
<dbReference type="EMBL" id="GBRH01164762">
    <property type="protein sequence ID" value="JAE33134.1"/>
    <property type="molecule type" value="Transcribed_RNA"/>
</dbReference>
<evidence type="ECO:0000313" key="2">
    <source>
        <dbReference type="EMBL" id="JAE33134.1"/>
    </source>
</evidence>
<sequence length="20" mass="2170">MEQATVVSLAAAAQRNEPRQ</sequence>
<evidence type="ECO:0000256" key="1">
    <source>
        <dbReference type="SAM" id="MobiDB-lite"/>
    </source>
</evidence>
<organism evidence="2">
    <name type="scientific">Arundo donax</name>
    <name type="common">Giant reed</name>
    <name type="synonym">Donax arundinaceus</name>
    <dbReference type="NCBI Taxonomy" id="35708"/>
    <lineage>
        <taxon>Eukaryota</taxon>
        <taxon>Viridiplantae</taxon>
        <taxon>Streptophyta</taxon>
        <taxon>Embryophyta</taxon>
        <taxon>Tracheophyta</taxon>
        <taxon>Spermatophyta</taxon>
        <taxon>Magnoliopsida</taxon>
        <taxon>Liliopsida</taxon>
        <taxon>Poales</taxon>
        <taxon>Poaceae</taxon>
        <taxon>PACMAD clade</taxon>
        <taxon>Arundinoideae</taxon>
        <taxon>Arundineae</taxon>
        <taxon>Arundo</taxon>
    </lineage>
</organism>
<reference evidence="2" key="1">
    <citation type="submission" date="2014-09" db="EMBL/GenBank/DDBJ databases">
        <authorList>
            <person name="Magalhaes I.L.F."/>
            <person name="Oliveira U."/>
            <person name="Santos F.R."/>
            <person name="Vidigal T.H.D.A."/>
            <person name="Brescovit A.D."/>
            <person name="Santos A.J."/>
        </authorList>
    </citation>
    <scope>NUCLEOTIDE SEQUENCE</scope>
    <source>
        <tissue evidence="2">Shoot tissue taken approximately 20 cm above the soil surface</tissue>
    </source>
</reference>
<accession>A0A0A9HBH1</accession>
<feature type="region of interest" description="Disordered" evidence="1">
    <location>
        <begin position="1"/>
        <end position="20"/>
    </location>
</feature>
<dbReference type="AlphaFoldDB" id="A0A0A9HBH1"/>